<dbReference type="EMBL" id="CP033073">
    <property type="protein sequence ID" value="AYN42466.1"/>
    <property type="molecule type" value="Genomic_DNA"/>
</dbReference>
<organism evidence="2 3">
    <name type="scientific">Streptomyces dangxiongensis</name>
    <dbReference type="NCBI Taxonomy" id="1442032"/>
    <lineage>
        <taxon>Bacteria</taxon>
        <taxon>Bacillati</taxon>
        <taxon>Actinomycetota</taxon>
        <taxon>Actinomycetes</taxon>
        <taxon>Kitasatosporales</taxon>
        <taxon>Streptomycetaceae</taxon>
        <taxon>Streptomyces</taxon>
    </lineage>
</organism>
<dbReference type="SUPFAM" id="SSF47413">
    <property type="entry name" value="lambda repressor-like DNA-binding domains"/>
    <property type="match status" value="1"/>
</dbReference>
<evidence type="ECO:0000259" key="1">
    <source>
        <dbReference type="PROSITE" id="PS50943"/>
    </source>
</evidence>
<dbReference type="Pfam" id="PF13560">
    <property type="entry name" value="HTH_31"/>
    <property type="match status" value="1"/>
</dbReference>
<dbReference type="Gene3D" id="1.10.260.40">
    <property type="entry name" value="lambda repressor-like DNA-binding domains"/>
    <property type="match status" value="1"/>
</dbReference>
<gene>
    <name evidence="2" type="ORF">D9753_30305</name>
</gene>
<accession>A0A3G2JJ59</accession>
<protein>
    <submittedName>
        <fullName evidence="2">XRE family transcriptional regulator</fullName>
    </submittedName>
</protein>
<dbReference type="InterPro" id="IPR001387">
    <property type="entry name" value="Cro/C1-type_HTH"/>
</dbReference>
<sequence>MPTMVDSGQRRCTRCGALLSRFNAGTRCASCQDGLAARRADPAFWRDPTVRRAVAAWELGTVVKLFRKHTGLSQAGVARMVSIDQAEVSRLERGLKRIRDRRQFVQWTDALGVPEELLGLLPTADPHTPDATSRPETADTGARGYVALPEGPGQLLLPAGRSVSTTALPVLTLPAASFIGDSLRLDSRPELDAWRTMPMRALVVANRTVDGAVRQFVTDNRPSGVRGTASNPVDVPAAYELDDLTYGILWAMSGFEAALLGDDQALHASLASLTASPGSPLASDHGLTEVSTMLIGSETAARYILGHRDHLGDAPVFWTREQRGEEAATWLFFRHKYRYLERMAPLRPGGTSGRGFCVPETAVASSPAYERVLMFLAIALMESFGIRTWVTDDGGFAHTDGFALSHGRRAVIASWVRTEGASHLAVTVRPGALRTFADVTGHVSHHSATAAEQAGQRLAATAEYLGLNASWLGRRCAQVSAVGTERLARPRSRLLGLEGLEAACRFVAEQLVIVPRTRTAPTR</sequence>
<dbReference type="PROSITE" id="PS50943">
    <property type="entry name" value="HTH_CROC1"/>
    <property type="match status" value="1"/>
</dbReference>
<dbReference type="Proteomes" id="UP000268329">
    <property type="component" value="Chromosome"/>
</dbReference>
<reference evidence="2 3" key="1">
    <citation type="submission" date="2018-10" db="EMBL/GenBank/DDBJ databases">
        <title>The genome of Streptomyces dangxiongensis Z022.</title>
        <authorList>
            <person name="Zhang B."/>
        </authorList>
    </citation>
    <scope>NUCLEOTIDE SEQUENCE [LARGE SCALE GENOMIC DNA]</scope>
    <source>
        <strain evidence="2 3">Z022</strain>
    </source>
</reference>
<proteinExistence type="predicted"/>
<dbReference type="GO" id="GO:0003677">
    <property type="term" value="F:DNA binding"/>
    <property type="evidence" value="ECO:0007669"/>
    <property type="project" value="InterPro"/>
</dbReference>
<keyword evidence="3" id="KW-1185">Reference proteome</keyword>
<dbReference type="InterPro" id="IPR010982">
    <property type="entry name" value="Lambda_DNA-bd_dom_sf"/>
</dbReference>
<dbReference type="SMART" id="SM00530">
    <property type="entry name" value="HTH_XRE"/>
    <property type="match status" value="1"/>
</dbReference>
<feature type="domain" description="HTH cro/C1-type" evidence="1">
    <location>
        <begin position="63"/>
        <end position="118"/>
    </location>
</feature>
<dbReference type="AlphaFoldDB" id="A0A3G2JJ59"/>
<evidence type="ECO:0000313" key="3">
    <source>
        <dbReference type="Proteomes" id="UP000268329"/>
    </source>
</evidence>
<name>A0A3G2JJ59_9ACTN</name>
<dbReference type="KEGG" id="sdd:D9753_30305"/>
<dbReference type="CDD" id="cd00093">
    <property type="entry name" value="HTH_XRE"/>
    <property type="match status" value="1"/>
</dbReference>
<dbReference type="OrthoDB" id="4541472at2"/>
<evidence type="ECO:0000313" key="2">
    <source>
        <dbReference type="EMBL" id="AYN42466.1"/>
    </source>
</evidence>